<evidence type="ECO:0000259" key="3">
    <source>
        <dbReference type="Pfam" id="PF00326"/>
    </source>
</evidence>
<protein>
    <recommendedName>
        <fullName evidence="3">Peptidase S9 prolyl oligopeptidase catalytic domain-containing protein</fullName>
    </recommendedName>
</protein>
<dbReference type="SUPFAM" id="SSF82171">
    <property type="entry name" value="DPP6 N-terminal domain-like"/>
    <property type="match status" value="1"/>
</dbReference>
<dbReference type="Pfam" id="PF00326">
    <property type="entry name" value="Peptidase_S9"/>
    <property type="match status" value="1"/>
</dbReference>
<keyword evidence="1" id="KW-0378">Hydrolase</keyword>
<organism evidence="4 5">
    <name type="scientific">Chitinophaga alhagiae</name>
    <dbReference type="NCBI Taxonomy" id="2203219"/>
    <lineage>
        <taxon>Bacteria</taxon>
        <taxon>Pseudomonadati</taxon>
        <taxon>Bacteroidota</taxon>
        <taxon>Chitinophagia</taxon>
        <taxon>Chitinophagales</taxon>
        <taxon>Chitinophagaceae</taxon>
        <taxon>Chitinophaga</taxon>
    </lineage>
</organism>
<dbReference type="Proteomes" id="UP000246099">
    <property type="component" value="Chromosome"/>
</dbReference>
<proteinExistence type="predicted"/>
<dbReference type="InterPro" id="IPR011659">
    <property type="entry name" value="WD40"/>
</dbReference>
<reference evidence="4 5" key="1">
    <citation type="submission" date="2018-05" db="EMBL/GenBank/DDBJ databases">
        <title>Chitinophaga sp. nov., isolated from rhizosphere soil of Alhagi.</title>
        <authorList>
            <person name="Liu Y."/>
        </authorList>
    </citation>
    <scope>NUCLEOTIDE SEQUENCE [LARGE SCALE GENOMIC DNA]</scope>
    <source>
        <strain evidence="4 5">T22</strain>
    </source>
</reference>
<dbReference type="RefSeq" id="WP_119076755.1">
    <property type="nucleotide sequence ID" value="NZ_CP029600.1"/>
</dbReference>
<dbReference type="Gene3D" id="2.120.10.30">
    <property type="entry name" value="TolB, C-terminal domain"/>
    <property type="match status" value="2"/>
</dbReference>
<feature type="domain" description="Peptidase S9 prolyl oligopeptidase catalytic" evidence="3">
    <location>
        <begin position="443"/>
        <end position="651"/>
    </location>
</feature>
<evidence type="ECO:0000313" key="5">
    <source>
        <dbReference type="Proteomes" id="UP000246099"/>
    </source>
</evidence>
<evidence type="ECO:0000256" key="1">
    <source>
        <dbReference type="ARBA" id="ARBA00022801"/>
    </source>
</evidence>
<keyword evidence="5" id="KW-1185">Reference proteome</keyword>
<dbReference type="Pfam" id="PF07676">
    <property type="entry name" value="PD40"/>
    <property type="match status" value="3"/>
</dbReference>
<dbReference type="PANTHER" id="PTHR42776:SF27">
    <property type="entry name" value="DIPEPTIDYL PEPTIDASE FAMILY MEMBER 6"/>
    <property type="match status" value="1"/>
</dbReference>
<dbReference type="InterPro" id="IPR001375">
    <property type="entry name" value="Peptidase_S9_cat"/>
</dbReference>
<keyword evidence="2" id="KW-0720">Serine protease</keyword>
<dbReference type="Gene3D" id="3.40.50.1820">
    <property type="entry name" value="alpha/beta hydrolase"/>
    <property type="match status" value="1"/>
</dbReference>
<dbReference type="InterPro" id="IPR029058">
    <property type="entry name" value="AB_hydrolase_fold"/>
</dbReference>
<evidence type="ECO:0000256" key="2">
    <source>
        <dbReference type="ARBA" id="ARBA00022825"/>
    </source>
</evidence>
<dbReference type="EMBL" id="CP029600">
    <property type="protein sequence ID" value="AWO00862.1"/>
    <property type="molecule type" value="Genomic_DNA"/>
</dbReference>
<accession>A0ABM6WAC2</accession>
<dbReference type="SUPFAM" id="SSF53474">
    <property type="entry name" value="alpha/beta-Hydrolases"/>
    <property type="match status" value="1"/>
</dbReference>
<dbReference type="InterPro" id="IPR011042">
    <property type="entry name" value="6-blade_b-propeller_TolB-like"/>
</dbReference>
<sequence length="652" mass="72871">MKENKTGNACFSALEWEQVMQLGEIALSPDGLTLAFVRSRRSVEQNCVIDELLLTATAGGSTICIGKGTSPVWHPNGLSLFFEQEENGVPFIWQYHLASKEKKRLAPVYHSDYFLGHLADKKFTISPDGRFLAYISTPPPPAVTGHPAIVVVERLLYKTRGGRTRPLFADGGYSQIWLLPLEGGVPLMLTTGNYHHYSPCWSADGRHIAFICNRTDNPDYNHRSTLWTVAADTGVIQEVAAHPGTRFKPAWSPDNLHIATLVTASELSSKDSPADDTQVYITNVETGKDQCISAQLDRRADNLCWHPGAQAVYFTAGDKGATNIYMAGLNGEVKPVVTGNGLIKEYCMDGSGTRLYFIRNAVTLPDEIYVYDANTGRERPLTDLHAGLLARCGFSPAETFWFASHDETAVQGWLMKPGGWRENVRYPLLLVVHGGPHNMFGFEFEERMQLLAANGYGVLFINPRGSHGYGQAFSMGTLLNWGGHDFKDLMAGLDHVIQRHSWIDENRLGITGQSYGGFMANWAITQTSRFRAAVVDGGISNLVSFAGTSLYHLLTEAEFGKPWDNYSLLWQWSPLCHVKHVRTPALFLHGERDYEVPVQQAEEMYTALKKLGVPSVMVRYMEEGHGWRPDLRPLNRLDVYSRMVQWFDKYLL</sequence>
<evidence type="ECO:0000313" key="4">
    <source>
        <dbReference type="EMBL" id="AWO00862.1"/>
    </source>
</evidence>
<name>A0ABM6WAC2_9BACT</name>
<dbReference type="PANTHER" id="PTHR42776">
    <property type="entry name" value="SERINE PEPTIDASE S9 FAMILY MEMBER"/>
    <property type="match status" value="1"/>
</dbReference>
<keyword evidence="2" id="KW-0645">Protease</keyword>
<gene>
    <name evidence="4" type="ORF">DLD77_03700</name>
</gene>